<keyword evidence="6 8" id="KW-0863">Zinc-finger</keyword>
<evidence type="ECO:0000256" key="5">
    <source>
        <dbReference type="ARBA" id="ARBA00022753"/>
    </source>
</evidence>
<accession>A0AAY5K3I8</accession>
<reference evidence="11" key="3">
    <citation type="submission" date="2025-09" db="UniProtKB">
        <authorList>
            <consortium name="Ensembl"/>
        </authorList>
    </citation>
    <scope>IDENTIFICATION</scope>
</reference>
<keyword evidence="3" id="KW-0479">Metal-binding</keyword>
<evidence type="ECO:0000256" key="9">
    <source>
        <dbReference type="PROSITE-ProRule" id="PRU00221"/>
    </source>
</evidence>
<dbReference type="SMART" id="SM00320">
    <property type="entry name" value="WD40"/>
    <property type="match status" value="6"/>
</dbReference>
<dbReference type="PANTHER" id="PTHR46189:SF3">
    <property type="entry name" value="WD REPEAT AND FYVE DOMAIN-CONTAINING PROTEIN 2"/>
    <property type="match status" value="1"/>
</dbReference>
<dbReference type="InterPro" id="IPR020472">
    <property type="entry name" value="WD40_PAC1"/>
</dbReference>
<keyword evidence="12" id="KW-1185">Reference proteome</keyword>
<dbReference type="SUPFAM" id="SSF50978">
    <property type="entry name" value="WD40 repeat-like"/>
    <property type="match status" value="1"/>
</dbReference>
<protein>
    <recommendedName>
        <fullName evidence="10">FYVE-type domain-containing protein</fullName>
    </recommendedName>
</protein>
<dbReference type="PROSITE" id="PS50082">
    <property type="entry name" value="WD_REPEATS_2"/>
    <property type="match status" value="4"/>
</dbReference>
<feature type="domain" description="FYVE-type" evidence="10">
    <location>
        <begin position="297"/>
        <end position="368"/>
    </location>
</feature>
<dbReference type="InterPro" id="IPR019775">
    <property type="entry name" value="WD40_repeat_CS"/>
</dbReference>
<evidence type="ECO:0000256" key="2">
    <source>
        <dbReference type="ARBA" id="ARBA00022574"/>
    </source>
</evidence>
<feature type="repeat" description="WD" evidence="9">
    <location>
        <begin position="378"/>
        <end position="412"/>
    </location>
</feature>
<dbReference type="Pfam" id="PF00400">
    <property type="entry name" value="WD40"/>
    <property type="match status" value="4"/>
</dbReference>
<evidence type="ECO:0000313" key="12">
    <source>
        <dbReference type="Proteomes" id="UP000265140"/>
    </source>
</evidence>
<dbReference type="FunFam" id="3.30.40.10:FF:000105">
    <property type="entry name" value="WD repeat and FYVE domain-containing protein 2"/>
    <property type="match status" value="1"/>
</dbReference>
<dbReference type="PROSITE" id="PS50294">
    <property type="entry name" value="WD_REPEATS_REGION"/>
    <property type="match status" value="2"/>
</dbReference>
<feature type="repeat" description="WD" evidence="9">
    <location>
        <begin position="195"/>
        <end position="228"/>
    </location>
</feature>
<dbReference type="SUPFAM" id="SSF57903">
    <property type="entry name" value="FYVE/PHD zinc finger"/>
    <property type="match status" value="1"/>
</dbReference>
<dbReference type="PRINTS" id="PR00320">
    <property type="entry name" value="GPROTEINBRPT"/>
</dbReference>
<dbReference type="PANTHER" id="PTHR46189">
    <property type="entry name" value="LD41958P"/>
    <property type="match status" value="1"/>
</dbReference>
<evidence type="ECO:0000259" key="10">
    <source>
        <dbReference type="PROSITE" id="PS50178"/>
    </source>
</evidence>
<feature type="repeat" description="WD" evidence="9">
    <location>
        <begin position="261"/>
        <end position="288"/>
    </location>
</feature>
<organism evidence="11 12">
    <name type="scientific">Esox lucius</name>
    <name type="common">Northern pike</name>
    <dbReference type="NCBI Taxonomy" id="8010"/>
    <lineage>
        <taxon>Eukaryota</taxon>
        <taxon>Metazoa</taxon>
        <taxon>Chordata</taxon>
        <taxon>Craniata</taxon>
        <taxon>Vertebrata</taxon>
        <taxon>Euteleostomi</taxon>
        <taxon>Actinopterygii</taxon>
        <taxon>Neopterygii</taxon>
        <taxon>Teleostei</taxon>
        <taxon>Protacanthopterygii</taxon>
        <taxon>Esociformes</taxon>
        <taxon>Esocidae</taxon>
        <taxon>Esox</taxon>
    </lineage>
</organism>
<dbReference type="Ensembl" id="ENSELUT00000096454.1">
    <property type="protein sequence ID" value="ENSELUP00000083674.1"/>
    <property type="gene ID" value="ENSELUG00000008542.3"/>
</dbReference>
<evidence type="ECO:0000256" key="6">
    <source>
        <dbReference type="ARBA" id="ARBA00022771"/>
    </source>
</evidence>
<dbReference type="GeneTree" id="ENSGT00940000158527"/>
<dbReference type="Proteomes" id="UP000265140">
    <property type="component" value="Chromosome 16"/>
</dbReference>
<comment type="subcellular location">
    <subcellularLocation>
        <location evidence="1">Early endosome</location>
    </subcellularLocation>
</comment>
<reference evidence="11" key="2">
    <citation type="submission" date="2025-08" db="UniProtKB">
        <authorList>
            <consortium name="Ensembl"/>
        </authorList>
    </citation>
    <scope>IDENTIFICATION</scope>
</reference>
<reference evidence="11 12" key="1">
    <citation type="submission" date="2020-02" db="EMBL/GenBank/DDBJ databases">
        <title>Esox lucius (northern pike) genome, fEsoLuc1, primary haplotype.</title>
        <authorList>
            <person name="Myers G."/>
            <person name="Karagic N."/>
            <person name="Meyer A."/>
            <person name="Pippel M."/>
            <person name="Reichard M."/>
            <person name="Winkler S."/>
            <person name="Tracey A."/>
            <person name="Sims Y."/>
            <person name="Howe K."/>
            <person name="Rhie A."/>
            <person name="Formenti G."/>
            <person name="Durbin R."/>
            <person name="Fedrigo O."/>
            <person name="Jarvis E.D."/>
        </authorList>
    </citation>
    <scope>NUCLEOTIDE SEQUENCE [LARGE SCALE GENOMIC DNA]</scope>
</reference>
<dbReference type="InterPro" id="IPR000306">
    <property type="entry name" value="Znf_FYVE"/>
</dbReference>
<dbReference type="InterPro" id="IPR001680">
    <property type="entry name" value="WD40_rpt"/>
</dbReference>
<keyword evidence="7" id="KW-0862">Zinc</keyword>
<evidence type="ECO:0000256" key="7">
    <source>
        <dbReference type="ARBA" id="ARBA00022833"/>
    </source>
</evidence>
<dbReference type="Gene3D" id="3.30.40.10">
    <property type="entry name" value="Zinc/RING finger domain, C3HC4 (zinc finger)"/>
    <property type="match status" value="1"/>
</dbReference>
<name>A0AAY5K3I8_ESOLU</name>
<evidence type="ECO:0000256" key="3">
    <source>
        <dbReference type="ARBA" id="ARBA00022723"/>
    </source>
</evidence>
<dbReference type="FunFam" id="2.130.10.10:FF:000285">
    <property type="entry name" value="WD repeat and FYVE domain-containing protein 1"/>
    <property type="match status" value="1"/>
</dbReference>
<gene>
    <name evidence="11" type="primary">WDFY2</name>
</gene>
<dbReference type="InterPro" id="IPR011011">
    <property type="entry name" value="Znf_FYVE_PHD"/>
</dbReference>
<dbReference type="InterPro" id="IPR017455">
    <property type="entry name" value="Znf_FYVE-rel"/>
</dbReference>
<keyword evidence="4" id="KW-0677">Repeat</keyword>
<dbReference type="InterPro" id="IPR013083">
    <property type="entry name" value="Znf_RING/FYVE/PHD"/>
</dbReference>
<keyword evidence="5" id="KW-0967">Endosome</keyword>
<dbReference type="InterPro" id="IPR042234">
    <property type="entry name" value="WDFY1/WDFY2"/>
</dbReference>
<proteinExistence type="predicted"/>
<evidence type="ECO:0000256" key="8">
    <source>
        <dbReference type="PROSITE-ProRule" id="PRU00091"/>
    </source>
</evidence>
<dbReference type="CDD" id="cd15718">
    <property type="entry name" value="FYVE_WDFY1_like"/>
    <property type="match status" value="1"/>
</dbReference>
<dbReference type="GO" id="GO:0008270">
    <property type="term" value="F:zinc ion binding"/>
    <property type="evidence" value="ECO:0007669"/>
    <property type="project" value="UniProtKB-KW"/>
</dbReference>
<dbReference type="InterPro" id="IPR036322">
    <property type="entry name" value="WD40_repeat_dom_sf"/>
</dbReference>
<evidence type="ECO:0000256" key="1">
    <source>
        <dbReference type="ARBA" id="ARBA00004412"/>
    </source>
</evidence>
<dbReference type="PROSITE" id="PS50178">
    <property type="entry name" value="ZF_FYVE"/>
    <property type="match status" value="1"/>
</dbReference>
<feature type="repeat" description="WD" evidence="9">
    <location>
        <begin position="20"/>
        <end position="51"/>
    </location>
</feature>
<dbReference type="AlphaFoldDB" id="A0AAY5K3I8"/>
<evidence type="ECO:0000256" key="4">
    <source>
        <dbReference type="ARBA" id="ARBA00022737"/>
    </source>
</evidence>
<dbReference type="GO" id="GO:0005769">
    <property type="term" value="C:early endosome"/>
    <property type="evidence" value="ECO:0007669"/>
    <property type="project" value="UniProtKB-SubCell"/>
</dbReference>
<sequence length="416" mass="46674">MAAEIQPKPQARTPVLLNKIEASQDVVNTAVIIPKEDGVISVSEDRTIRIWLKRDSGQYWPSVFHTMPASCSCMSFNPETRRLSVGMENGTVSEFILSEDYNKMTPARTYQAHQGKVTVVLFVLEMEWVLSTGQDKNFTWHCSESGTQLGLYRTTAWVSGLQFDVETRHAFVGDFSGQVTILKLEQDSCSLVTTFKGHTGNVTALCWDPVQRVLFSGSSDHSIIMWDIGGRKGTAIELQGHNMSAVHKQSCGVCFPCSEKVQGLCYAPHTRQLISCSADGAIVVWNMDVTRQETPEWLDSDSCQKCEQPFFWNFKQMWDSKKIGLRQHHCRKCGQAVCGKCSAKRSTIPLMGFEFEVRVCDSCHASITDEDRAPMATFHDSKHSIVYMHYEPTTGWLLTSGTDKVVKLWDMSPVVS</sequence>
<dbReference type="Pfam" id="PF01363">
    <property type="entry name" value="FYVE"/>
    <property type="match status" value="1"/>
</dbReference>
<dbReference type="PROSITE" id="PS00678">
    <property type="entry name" value="WD_REPEATS_1"/>
    <property type="match status" value="3"/>
</dbReference>
<dbReference type="Gene3D" id="2.130.10.10">
    <property type="entry name" value="YVTN repeat-like/Quinoprotein amine dehydrogenase"/>
    <property type="match status" value="2"/>
</dbReference>
<dbReference type="GO" id="GO:0045600">
    <property type="term" value="P:positive regulation of fat cell differentiation"/>
    <property type="evidence" value="ECO:0007669"/>
    <property type="project" value="TreeGrafter"/>
</dbReference>
<dbReference type="SMART" id="SM00064">
    <property type="entry name" value="FYVE"/>
    <property type="match status" value="1"/>
</dbReference>
<keyword evidence="2 9" id="KW-0853">WD repeat</keyword>
<dbReference type="InterPro" id="IPR015943">
    <property type="entry name" value="WD40/YVTN_repeat-like_dom_sf"/>
</dbReference>
<evidence type="ECO:0000313" key="11">
    <source>
        <dbReference type="Ensembl" id="ENSELUP00000083674.1"/>
    </source>
</evidence>